<dbReference type="RefSeq" id="WP_309938099.1">
    <property type="nucleotide sequence ID" value="NZ_AP025305.1"/>
</dbReference>
<name>A0AAE3XL41_9BACT</name>
<evidence type="ECO:0000259" key="1">
    <source>
        <dbReference type="Pfam" id="PF13586"/>
    </source>
</evidence>
<accession>A0AAE3XL41</accession>
<proteinExistence type="predicted"/>
<dbReference type="InterPro" id="IPR025668">
    <property type="entry name" value="Tnp_DDE_dom"/>
</dbReference>
<reference evidence="2" key="1">
    <citation type="submission" date="2023-07" db="EMBL/GenBank/DDBJ databases">
        <title>Genomic Encyclopedia of Type Strains, Phase IV (KMG-IV): sequencing the most valuable type-strain genomes for metagenomic binning, comparative biology and taxonomic classification.</title>
        <authorList>
            <person name="Goeker M."/>
        </authorList>
    </citation>
    <scope>NUCLEOTIDE SEQUENCE</scope>
    <source>
        <strain evidence="2">DSM 26174</strain>
    </source>
</reference>
<evidence type="ECO:0000313" key="2">
    <source>
        <dbReference type="EMBL" id="MDR6238593.1"/>
    </source>
</evidence>
<dbReference type="AlphaFoldDB" id="A0AAE3XL41"/>
<keyword evidence="3" id="KW-1185">Reference proteome</keyword>
<sequence>MKKKIELASKRLKLIKGYKAYGGLLAKSTKIFGWKTDSRQKPPSKVKGFIHQSSRWKVERNFAWINFYRKLSKDYEKDPESEEFFISLL</sequence>
<comment type="caution">
    <text evidence="2">The sequence shown here is derived from an EMBL/GenBank/DDBJ whole genome shotgun (WGS) entry which is preliminary data.</text>
</comment>
<organism evidence="2 3">
    <name type="scientific">Aureibacter tunicatorum</name>
    <dbReference type="NCBI Taxonomy" id="866807"/>
    <lineage>
        <taxon>Bacteria</taxon>
        <taxon>Pseudomonadati</taxon>
        <taxon>Bacteroidota</taxon>
        <taxon>Cytophagia</taxon>
        <taxon>Cytophagales</taxon>
        <taxon>Persicobacteraceae</taxon>
        <taxon>Aureibacter</taxon>
    </lineage>
</organism>
<protein>
    <recommendedName>
        <fullName evidence="1">Transposase DDE domain-containing protein</fullName>
    </recommendedName>
</protein>
<evidence type="ECO:0000313" key="3">
    <source>
        <dbReference type="Proteomes" id="UP001185092"/>
    </source>
</evidence>
<dbReference type="Pfam" id="PF13586">
    <property type="entry name" value="DDE_Tnp_1_2"/>
    <property type="match status" value="1"/>
</dbReference>
<gene>
    <name evidence="2" type="ORF">HNQ88_001630</name>
</gene>
<dbReference type="EMBL" id="JAVDQD010000002">
    <property type="protein sequence ID" value="MDR6238593.1"/>
    <property type="molecule type" value="Genomic_DNA"/>
</dbReference>
<feature type="domain" description="Transposase DDE" evidence="1">
    <location>
        <begin position="44"/>
        <end position="88"/>
    </location>
</feature>
<dbReference type="Proteomes" id="UP001185092">
    <property type="component" value="Unassembled WGS sequence"/>
</dbReference>